<comment type="caution">
    <text evidence="1">The sequence shown here is derived from an EMBL/GenBank/DDBJ whole genome shotgun (WGS) entry which is preliminary data.</text>
</comment>
<reference evidence="1 2" key="1">
    <citation type="submission" date="2012-04" db="EMBL/GenBank/DDBJ databases">
        <title>The Genome Sequence of Bacillus cereus VD048.</title>
        <authorList>
            <consortium name="The Broad Institute Genome Sequencing Platform"/>
            <consortium name="The Broad Institute Genome Sequencing Center for Infectious Disease"/>
            <person name="Feldgarden M."/>
            <person name="Van der Auwera G.A."/>
            <person name="Mahillon J."/>
            <person name="Duprez V."/>
            <person name="Timmery S."/>
            <person name="Mattelet C."/>
            <person name="Dierick K."/>
            <person name="Sun M."/>
            <person name="Yu Z."/>
            <person name="Zhu L."/>
            <person name="Hu X."/>
            <person name="Shank E.B."/>
            <person name="Swiecicka I."/>
            <person name="Hansen B.M."/>
            <person name="Andrup L."/>
            <person name="Young S.K."/>
            <person name="Zeng Q."/>
            <person name="Gargeya S."/>
            <person name="Fitzgerald M."/>
            <person name="Haas B."/>
            <person name="Abouelleil A."/>
            <person name="Alvarado L."/>
            <person name="Arachchi H.M."/>
            <person name="Berlin A."/>
            <person name="Chapman S.B."/>
            <person name="Goldberg J."/>
            <person name="Griggs A."/>
            <person name="Gujja S."/>
            <person name="Hansen M."/>
            <person name="Howarth C."/>
            <person name="Imamovic A."/>
            <person name="Larimer J."/>
            <person name="McCowen C."/>
            <person name="Montmayeur A."/>
            <person name="Murphy C."/>
            <person name="Neiman D."/>
            <person name="Pearson M."/>
            <person name="Priest M."/>
            <person name="Roberts A."/>
            <person name="Saif S."/>
            <person name="Shea T."/>
            <person name="Sisk P."/>
            <person name="Sykes S."/>
            <person name="Wortman J."/>
            <person name="Nusbaum C."/>
            <person name="Birren B."/>
        </authorList>
    </citation>
    <scope>NUCLEOTIDE SEQUENCE [LARGE SCALE GENOMIC DNA]</scope>
    <source>
        <strain evidence="1 2">VD048</strain>
    </source>
</reference>
<sequence>MKRKIAMISDIHGNSHALKAVLKDIRNDNKFR</sequence>
<dbReference type="HOGENOM" id="CLU_3387869_0_0_9"/>
<gene>
    <name evidence="1" type="ORF">IIG_01483</name>
</gene>
<organism evidence="1 2">
    <name type="scientific">Bacillus cereus VD048</name>
    <dbReference type="NCBI Taxonomy" id="1053226"/>
    <lineage>
        <taxon>Bacteria</taxon>
        <taxon>Bacillati</taxon>
        <taxon>Bacillota</taxon>
        <taxon>Bacilli</taxon>
        <taxon>Bacillales</taxon>
        <taxon>Bacillaceae</taxon>
        <taxon>Bacillus</taxon>
        <taxon>Bacillus cereus group</taxon>
    </lineage>
</organism>
<evidence type="ECO:0008006" key="3">
    <source>
        <dbReference type="Google" id="ProtNLM"/>
    </source>
</evidence>
<dbReference type="EMBL" id="AHEU01000008">
    <property type="protein sequence ID" value="EJR35795.1"/>
    <property type="molecule type" value="Genomic_DNA"/>
</dbReference>
<dbReference type="AlphaFoldDB" id="J8IBJ0"/>
<protein>
    <recommendedName>
        <fullName evidence="3">Calcineurin-like phosphoesterase domain-containing protein</fullName>
    </recommendedName>
</protein>
<name>J8IBJ0_BACCE</name>
<evidence type="ECO:0000313" key="1">
    <source>
        <dbReference type="EMBL" id="EJR35795.1"/>
    </source>
</evidence>
<evidence type="ECO:0000313" key="2">
    <source>
        <dbReference type="Proteomes" id="UP000006960"/>
    </source>
</evidence>
<dbReference type="Gene3D" id="3.60.21.10">
    <property type="match status" value="1"/>
</dbReference>
<dbReference type="SUPFAM" id="SSF56300">
    <property type="entry name" value="Metallo-dependent phosphatases"/>
    <property type="match status" value="1"/>
</dbReference>
<proteinExistence type="predicted"/>
<dbReference type="InterPro" id="IPR029052">
    <property type="entry name" value="Metallo-depent_PP-like"/>
</dbReference>
<accession>J8IBJ0</accession>
<dbReference type="Proteomes" id="UP000006960">
    <property type="component" value="Unassembled WGS sequence"/>
</dbReference>